<evidence type="ECO:0000313" key="1">
    <source>
        <dbReference type="EMBL" id="EWS73160.1"/>
    </source>
</evidence>
<keyword evidence="2" id="KW-1185">Reference proteome</keyword>
<dbReference type="EMBL" id="GG662608">
    <property type="protein sequence ID" value="EWS73160.1"/>
    <property type="molecule type" value="Genomic_DNA"/>
</dbReference>
<accession>W7X1N9</accession>
<evidence type="ECO:0000313" key="2">
    <source>
        <dbReference type="Proteomes" id="UP000009168"/>
    </source>
</evidence>
<dbReference type="InParanoid" id="W7X1N9"/>
<gene>
    <name evidence="1" type="ORF">TTHERM_000310659</name>
</gene>
<sequence>MKSLKKQNNVCNKQKCLKYKSENKFYKMQEIQLIILVQWFCIDLFNKLYILKLKNSFQELDLKIKVKIIIHIQLFECRDKQLDQSKQAQLINKLIYITIKIQNNKYICLYKINNQLINKQGYMQNKIIKYF</sequence>
<protein>
    <submittedName>
        <fullName evidence="1">Uncharacterized protein</fullName>
    </submittedName>
</protein>
<dbReference type="KEGG" id="tet:TTHERM_000310659"/>
<dbReference type="Proteomes" id="UP000009168">
    <property type="component" value="Unassembled WGS sequence"/>
</dbReference>
<reference evidence="2" key="1">
    <citation type="journal article" date="2006" name="PLoS Biol.">
        <title>Macronuclear genome sequence of the ciliate Tetrahymena thermophila, a model eukaryote.</title>
        <authorList>
            <person name="Eisen J.A."/>
            <person name="Coyne R.S."/>
            <person name="Wu M."/>
            <person name="Wu D."/>
            <person name="Thiagarajan M."/>
            <person name="Wortman J.R."/>
            <person name="Badger J.H."/>
            <person name="Ren Q."/>
            <person name="Amedeo P."/>
            <person name="Jones K.M."/>
            <person name="Tallon L.J."/>
            <person name="Delcher A.L."/>
            <person name="Salzberg S.L."/>
            <person name="Silva J.C."/>
            <person name="Haas B.J."/>
            <person name="Majoros W.H."/>
            <person name="Farzad M."/>
            <person name="Carlton J.M."/>
            <person name="Smith R.K. Jr."/>
            <person name="Garg J."/>
            <person name="Pearlman R.E."/>
            <person name="Karrer K.M."/>
            <person name="Sun L."/>
            <person name="Manning G."/>
            <person name="Elde N.C."/>
            <person name="Turkewitz A.P."/>
            <person name="Asai D.J."/>
            <person name="Wilkes D.E."/>
            <person name="Wang Y."/>
            <person name="Cai H."/>
            <person name="Collins K."/>
            <person name="Stewart B.A."/>
            <person name="Lee S.R."/>
            <person name="Wilamowska K."/>
            <person name="Weinberg Z."/>
            <person name="Ruzzo W.L."/>
            <person name="Wloga D."/>
            <person name="Gaertig J."/>
            <person name="Frankel J."/>
            <person name="Tsao C.-C."/>
            <person name="Gorovsky M.A."/>
            <person name="Keeling P.J."/>
            <person name="Waller R.F."/>
            <person name="Patron N.J."/>
            <person name="Cherry J.M."/>
            <person name="Stover N.A."/>
            <person name="Krieger C.J."/>
            <person name="del Toro C."/>
            <person name="Ryder H.F."/>
            <person name="Williamson S.C."/>
            <person name="Barbeau R.A."/>
            <person name="Hamilton E.P."/>
            <person name="Orias E."/>
        </authorList>
    </citation>
    <scope>NUCLEOTIDE SEQUENCE [LARGE SCALE GENOMIC DNA]</scope>
    <source>
        <strain evidence="2">SB210</strain>
    </source>
</reference>
<organism evidence="1 2">
    <name type="scientific">Tetrahymena thermophila (strain SB210)</name>
    <dbReference type="NCBI Taxonomy" id="312017"/>
    <lineage>
        <taxon>Eukaryota</taxon>
        <taxon>Sar</taxon>
        <taxon>Alveolata</taxon>
        <taxon>Ciliophora</taxon>
        <taxon>Intramacronucleata</taxon>
        <taxon>Oligohymenophorea</taxon>
        <taxon>Hymenostomatida</taxon>
        <taxon>Tetrahymenina</taxon>
        <taxon>Tetrahymenidae</taxon>
        <taxon>Tetrahymena</taxon>
    </lineage>
</organism>
<dbReference type="GeneID" id="24438348"/>
<dbReference type="AlphaFoldDB" id="W7X1N9"/>
<proteinExistence type="predicted"/>
<name>W7X1N9_TETTS</name>
<dbReference type="RefSeq" id="XP_012654347.1">
    <property type="nucleotide sequence ID" value="XM_012798893.1"/>
</dbReference>